<dbReference type="RefSeq" id="WP_369260405.1">
    <property type="nucleotide sequence ID" value="NZ_CP163440.1"/>
</dbReference>
<feature type="transmembrane region" description="Helical" evidence="2">
    <location>
        <begin position="81"/>
        <end position="102"/>
    </location>
</feature>
<gene>
    <name evidence="3" type="ORF">AB5J50_23835</name>
</gene>
<dbReference type="AlphaFoldDB" id="A0AB39S924"/>
<accession>A0AB39S924</accession>
<name>A0AB39S924_9ACTN</name>
<sequence length="326" mass="35092">MTEQTEQTTPVEQAERAEDTEQAAQTEQAPPVEPQAAVTPVPEAAPAVVDPLAPPVTVDPLAPPAPPAPPVKKDRRVLRAVLRWTAAVVVFGAVGTSAAYGITRMERTDVPGLATETDGRWDYPTISKPPLPSGSPAPFVDANKAGAHYADLRKLVLPAPKGAKADAALRGEDGWLARKTFLAEYAEKADQETVAQLLTDYGLRHIAARGWTTQDGTHTRIYLLQFNTAAVADEVITTKLANYDSPQYAVRGAALTERDEKFPERAAVDEITRFAYTESKPYGAEQVRQAYLSAGDTLALIVQSRKGTAQAVPFQQTVILQSQLLG</sequence>
<keyword evidence="2" id="KW-1133">Transmembrane helix</keyword>
<feature type="region of interest" description="Disordered" evidence="1">
    <location>
        <begin position="1"/>
        <end position="46"/>
    </location>
</feature>
<keyword evidence="2" id="KW-0812">Transmembrane</keyword>
<organism evidence="3">
    <name type="scientific">Streptomyces sp. R35</name>
    <dbReference type="NCBI Taxonomy" id="3238630"/>
    <lineage>
        <taxon>Bacteria</taxon>
        <taxon>Bacillati</taxon>
        <taxon>Actinomycetota</taxon>
        <taxon>Actinomycetes</taxon>
        <taxon>Kitasatosporales</taxon>
        <taxon>Streptomycetaceae</taxon>
        <taxon>Streptomyces</taxon>
    </lineage>
</organism>
<dbReference type="EMBL" id="CP163440">
    <property type="protein sequence ID" value="XDQ63614.1"/>
    <property type="molecule type" value="Genomic_DNA"/>
</dbReference>
<evidence type="ECO:0000256" key="1">
    <source>
        <dbReference type="SAM" id="MobiDB-lite"/>
    </source>
</evidence>
<protein>
    <submittedName>
        <fullName evidence="3">Uncharacterized protein</fullName>
    </submittedName>
</protein>
<feature type="compositionally biased region" description="Low complexity" evidence="1">
    <location>
        <begin position="22"/>
        <end position="46"/>
    </location>
</feature>
<feature type="compositionally biased region" description="Low complexity" evidence="1">
    <location>
        <begin position="1"/>
        <end position="12"/>
    </location>
</feature>
<evidence type="ECO:0000256" key="2">
    <source>
        <dbReference type="SAM" id="Phobius"/>
    </source>
</evidence>
<evidence type="ECO:0000313" key="3">
    <source>
        <dbReference type="EMBL" id="XDQ63614.1"/>
    </source>
</evidence>
<proteinExistence type="predicted"/>
<keyword evidence="2" id="KW-0472">Membrane</keyword>
<reference evidence="3" key="1">
    <citation type="submission" date="2024-07" db="EMBL/GenBank/DDBJ databases">
        <authorList>
            <person name="Yu S.T."/>
        </authorList>
    </citation>
    <scope>NUCLEOTIDE SEQUENCE</scope>
    <source>
        <strain evidence="3">R35</strain>
    </source>
</reference>